<accession>A0A836AJJ5</accession>
<gene>
    <name evidence="1" type="ORF">JEQ12_009340</name>
</gene>
<sequence>MPPEDGSRYCLTDFMRLSIRCVDAYCDVTQDQPCHAFVMATTEAATAGILSALARGPGCEILDWNEKKMLLLLIPLLMALKGRAQEASDEVHCGYRPKFSNSTVLQAHELVNVQDGEFPWQDSKDDRLSEHGFGLITMDIREGQTSHYMEDYHEQYLDKNPDGFCDLGGTGVSCPWVFILDPEFTCRNPSPQHGYAF</sequence>
<dbReference type="Proteomes" id="UP000664991">
    <property type="component" value="Unassembled WGS sequence"/>
</dbReference>
<organism evidence="1 2">
    <name type="scientific">Ovis aries</name>
    <name type="common">Sheep</name>
    <dbReference type="NCBI Taxonomy" id="9940"/>
    <lineage>
        <taxon>Eukaryota</taxon>
        <taxon>Metazoa</taxon>
        <taxon>Chordata</taxon>
        <taxon>Craniata</taxon>
        <taxon>Vertebrata</taxon>
        <taxon>Euteleostomi</taxon>
        <taxon>Mammalia</taxon>
        <taxon>Eutheria</taxon>
        <taxon>Laurasiatheria</taxon>
        <taxon>Artiodactyla</taxon>
        <taxon>Ruminantia</taxon>
        <taxon>Pecora</taxon>
        <taxon>Bovidae</taxon>
        <taxon>Caprinae</taxon>
        <taxon>Ovis</taxon>
    </lineage>
</organism>
<dbReference type="InterPro" id="IPR036509">
    <property type="entry name" value="Met_Sox_Rdtase_MsrA_sf"/>
</dbReference>
<protein>
    <submittedName>
        <fullName evidence="1">Uncharacterized protein</fullName>
    </submittedName>
</protein>
<evidence type="ECO:0000313" key="1">
    <source>
        <dbReference type="EMBL" id="KAG5213554.1"/>
    </source>
</evidence>
<dbReference type="AlphaFoldDB" id="A0A836AJJ5"/>
<dbReference type="SUPFAM" id="SSF55068">
    <property type="entry name" value="Peptide methionine sulfoxide reductase"/>
    <property type="match status" value="1"/>
</dbReference>
<evidence type="ECO:0000313" key="2">
    <source>
        <dbReference type="Proteomes" id="UP000664991"/>
    </source>
</evidence>
<reference evidence="1 2" key="1">
    <citation type="submission" date="2020-12" db="EMBL/GenBank/DDBJ databases">
        <title>De novo assembly of Tibetan sheep genome.</title>
        <authorList>
            <person name="Li X."/>
        </authorList>
    </citation>
    <scope>NUCLEOTIDE SEQUENCE [LARGE SCALE GENOMIC DNA]</scope>
    <source>
        <tissue evidence="1">Heart</tissue>
    </source>
</reference>
<proteinExistence type="predicted"/>
<comment type="caution">
    <text evidence="1">The sequence shown here is derived from an EMBL/GenBank/DDBJ whole genome shotgun (WGS) entry which is preliminary data.</text>
</comment>
<dbReference type="Gene3D" id="3.30.1060.10">
    <property type="entry name" value="Peptide methionine sulphoxide reductase MsrA"/>
    <property type="match status" value="1"/>
</dbReference>
<name>A0A836AJJ5_SHEEP</name>
<dbReference type="EMBL" id="JAEMGP010000002">
    <property type="protein sequence ID" value="KAG5213554.1"/>
    <property type="molecule type" value="Genomic_DNA"/>
</dbReference>
<dbReference type="GO" id="GO:0008113">
    <property type="term" value="F:peptide-methionine (S)-S-oxide reductase activity"/>
    <property type="evidence" value="ECO:0007669"/>
    <property type="project" value="InterPro"/>
</dbReference>